<comment type="caution">
    <text evidence="2">The sequence shown here is derived from an EMBL/GenBank/DDBJ whole genome shotgun (WGS) entry which is preliminary data.</text>
</comment>
<accession>A0A2T1K4B4</accession>
<dbReference type="NCBIfam" id="TIGR02595">
    <property type="entry name" value="PEP_CTERM"/>
    <property type="match status" value="1"/>
</dbReference>
<sequence length="252" mass="25659">MHDLTTDTSAALANIDSISLGLGGGGGDFPEEGIHATKEAALGASWRPGSARFIIALGDATFKESDGSTLADAKAALDSSGATFIGIDYNGMTRTSWGGIDVSELSTHSGGSLISSSGLDPDDLVADILAGVTDAFSTYSEVTVNDLGTSGPGVDVSVSCVSADTGTCVGATATGDYDREVARVFEFDVTFTGVSEGVHDFYMDGLVDGASVARETDRIIVGEGVAEVPEPMTLALMGLGLLGIGAARRRKY</sequence>
<dbReference type="InterPro" id="IPR036465">
    <property type="entry name" value="vWFA_dom_sf"/>
</dbReference>
<gene>
    <name evidence="2" type="ORF">C7H09_17815</name>
</gene>
<organism evidence="2 3">
    <name type="scientific">Marinobacter fuscus</name>
    <dbReference type="NCBI Taxonomy" id="2109942"/>
    <lineage>
        <taxon>Bacteria</taxon>
        <taxon>Pseudomonadati</taxon>
        <taxon>Pseudomonadota</taxon>
        <taxon>Gammaproteobacteria</taxon>
        <taxon>Pseudomonadales</taxon>
        <taxon>Marinobacteraceae</taxon>
        <taxon>Marinobacter</taxon>
    </lineage>
</organism>
<dbReference type="InterPro" id="IPR013424">
    <property type="entry name" value="Ice-binding_C"/>
</dbReference>
<name>A0A2T1K4B4_9GAMM</name>
<dbReference type="Gene3D" id="3.40.50.410">
    <property type="entry name" value="von Willebrand factor, type A domain"/>
    <property type="match status" value="1"/>
</dbReference>
<keyword evidence="3" id="KW-1185">Reference proteome</keyword>
<reference evidence="2 3" key="1">
    <citation type="submission" date="2018-03" db="EMBL/GenBank/DDBJ databases">
        <title>Marinobacter brunus sp. nov., a marine bacterium of Gamma-proteobacteria isolated from the surface seawater of the South China Sea.</title>
        <authorList>
            <person name="Cheng H."/>
            <person name="Wu Y.-H."/>
            <person name="Xamxidin M."/>
            <person name="Xu X.-W."/>
        </authorList>
    </citation>
    <scope>NUCLEOTIDE SEQUENCE [LARGE SCALE GENOMIC DNA]</scope>
    <source>
        <strain evidence="2 3">NH169-3</strain>
    </source>
</reference>
<feature type="domain" description="Ice-binding protein C-terminal" evidence="1">
    <location>
        <begin position="228"/>
        <end position="250"/>
    </location>
</feature>
<dbReference type="EMBL" id="PXNP01000109">
    <property type="protein sequence ID" value="PSF05006.1"/>
    <property type="molecule type" value="Genomic_DNA"/>
</dbReference>
<evidence type="ECO:0000313" key="2">
    <source>
        <dbReference type="EMBL" id="PSF05006.1"/>
    </source>
</evidence>
<dbReference type="Proteomes" id="UP000239866">
    <property type="component" value="Unassembled WGS sequence"/>
</dbReference>
<dbReference type="AlphaFoldDB" id="A0A2T1K4B4"/>
<evidence type="ECO:0000259" key="1">
    <source>
        <dbReference type="Pfam" id="PF07589"/>
    </source>
</evidence>
<dbReference type="Pfam" id="PF07589">
    <property type="entry name" value="PEP-CTERM"/>
    <property type="match status" value="1"/>
</dbReference>
<protein>
    <recommendedName>
        <fullName evidence="1">Ice-binding protein C-terminal domain-containing protein</fullName>
    </recommendedName>
</protein>
<evidence type="ECO:0000313" key="3">
    <source>
        <dbReference type="Proteomes" id="UP000239866"/>
    </source>
</evidence>
<proteinExistence type="predicted"/>